<proteinExistence type="inferred from homology"/>
<feature type="compositionally biased region" description="Polar residues" evidence="10">
    <location>
        <begin position="277"/>
        <end position="287"/>
    </location>
</feature>
<feature type="domain" description="Uracil-DNA glycosylase-like" evidence="11">
    <location>
        <begin position="3507"/>
        <end position="3672"/>
    </location>
</feature>
<sequence>MLLRKKQRALDSVMGNFGNAHQAASSWKDPILEEEKRQITSELAEQKRYEKARNDLMLDRAKSQREAEMRRLFRETALETERKRAAAVAALPSPQPDPLEPHFKQNSTGCMLCPRVKSKEYHLIVEVDSPKQQQNLTSGGVRMRIEKGQCDVKVSRCTGTTSENAGNAFDAALAENERIEIEQQRTARIAAEASLKARIRDQLALKRVQAMQEYQQLVQQIDPIPTSYSYKTHPTLSAEEFFKHQEGRYLCSDLARLGPGERDYLPPLMISVQQGTSFEQPQSSHIPEQSIKEETPHNSIISMDQIREDSQETSQYALKSENIRSDTGSEIAELEGGRQIVSDKRRQLSDYERKKMELDSEVECLDREIQEIRELYTNNIQTNLHTQGIGEKLPPQEPISESRLRMSDEPTILESTEHRLDEINFRAISNNGDNEVHKTEPYLRPSSDVNEQSHSVKIQADEILKLDTTTAERAQESFESSGSMILTDSPPSTPSIKNAERNTFTATETVKTKIFPISESLRRRAAELIHRQKERIRSLKEDTILTPPSSGISSGSSTDFELPPPPSPPQNECESSSTTISLNSRLSPHLYVSTPVDISLDSSAKPVIDDQSGVEQTARSVPTKQKILQNYLTQLLGSYEGKVAPLASDDSSDIFVTHSQSNNSFVPFGVSKPPKFAITNLSVITEEDTSLHSNLTSIRGGVASISLDSSRSNLDNNNASNLSSRNAKVAEPSENEVENESAVALSPLLLGLTHSESDTALKTSSSGHSPCHFTELSSLSSSVSNSTDNREIIHHSWLSSLREKEPSVAVSSISISSTNSKPDRSIKIGCSDQKLDHLVEELSLHSSSNSQSNSELDLTSMSSGSMKRKIAVIKPKGNEPRQQTPSSSYSSPSVNHPTPSHRKIAILNPAKVSQSGGVQGITKSNLVQSDSGAYSSANFQLWSNESVVFSGSSNDTLMMVKSPTPDAADGSCIINSPTDLTCTPSPNRNGIWFKSAKYNLQCLGSGESPQILANSLETVSTLNSSSRPSNQFSILSSASSARKTSPPTTLHILRNEHSLDLQGGSSRSSQQRQTSVSTLALLKRQDEPLSPISSDLSSLLFTNNSSSSSSCKDELTSEKIKSPTVNRTQIQTEMHDQAMPRSSTETESTPNTSSRPSDLFDVLSSASSPCEASNHPRNSNTSTTLEILREGLSSDGQTNSYKSSQQGSTTASTLTLLKRHREPSSFLQSDLNNLDNSPAATTLSILREGLSTTDIQNAAETSSQLQRCTSASTLTLLRRHEFSSILCSNNSNDKKKAEPFRQKSPAFKTRRQESAQSSGTTRKYQPRESFRSSSYWSTTETSLKCNSSPGWQETESDSSCGNLDNATFYSTIDVCFTTNVSKTLKESGECDETDCEDEITMTSCLSCDSSLEQGRCHEEDSVACAIENVLNASQYPLDGRKATRFYSATSCKAIEFSVTPQISTPNGIHTSPTVSVKAATSNKVLTEQFISNTTRKVNGKTFVDVAKEEQVNGVKVNATVSFRPSAVGKQSIAGSDKRTSELAPMRNKYDKKRERNSPHSVNLDGLSERSGKKVTSAKKRSRDPETYKGTSQLVPMRSSYDKSSRKHGRNTPLSDNLDGLSERSGKERTSVKKLSQSPEIYKGRSQAASIRTTYDKTAEQQGRNQPQWGKFDGEKESRVGKMTSLEKRFKAPETDKRISEALPMRTTRDKSLEKQDRHQPQSDKLDGVKEGRGGKMESDENRLKSTETVKGRSEVETKGTTHDKSLEKQDRHQPQSDKLDGVKEGRGGEMEPDEKRLKSPETIKGRSEVETRRTKHDESLEKQDRHQPQSDKLDGVREGRGGEMESDEKRLKVPETDRGTSEVEAKGTTHDKSLEKQGRHQPQSDKLDGVKEGRGGEMEPDEKRLKSPETIKGRSEVETKRTKHDESLEKQGSHQPQSEKLDGVKEGRGGEMESDKKRLKTPEADKRIFEVLPPRTARDKSLEKQGGHQTQTDKFDGVKQSRVGKMTSLEKRFKAPETDKSISDVEPLRTTRDKSLGKQGRYQPQSNKFDGVKERRRGEMESDKKRLKAPETDVFLEEIHSLSNERQKAGSREAVFQEQADTSVSSVPMDPLVKSSDVKMSLDGEVDGQERKSDVTKLGEKQYLAASNMTPVVPGRLKLPISAPVKKTKRFDPRSHKQDVLEQKRKSNPSKEYFKALNRDKIGQKSFPGHVEGTSLPKTTPVASKVDPNFESKSKGELPLLKNIDDHNTGISIHSNFHPRDRTDDSPEVLKRPITSHESAIRLNKSSPRPSKLELSIAVDEPGGEVRSESGLSLDINLPDLKMSIKKPTRHKSDSKIDRSARPLDVELKMSPPEKSPLRVKYGSLPSLNVFLEDLPDEGKFEAEKYESPRSIKNFGSKLNSAGRELLPDVPTGSIAHQSTDGKTKSVEKIGLFEANEKHFKDPSAQFTSEEGKHMPTTHFQRSKLFRSKTTSKDMDTTFDDTIDYKEDSKSDRVVKPVPERLKQLESKPDSFKTARTQVTGESEQNSWMKGSVQKFDSLEAGPSRNLHPVQSMKRDNEITGYSPKEGQAGTLEAHKDKPTRNIDEYPVDAGTKKSLKFGVDVVSEKSSNGIEKHGQRKIGDKNLHIMDDHLAPASSSKNVGMTEVSQTQGALLKNTTLKIAKPSSSLMPRPVQSPNFLARSNLKSGSRSPSVSRGASPINSSGSRSHIPYIPSDLVKHLEKSAELNRNVPAISTSKFKPISSRDASSKGNRSVSPAKRPNSSLSKNVTPKDARSRDLSLESGKATEIVSPRLRGLTDNFAIDSNKRMKKLATSPSASKPVSKSYDGKGVSDILSKYKPDQKGNLSPSEIPISPTPRPISPSVEEKPIVEESSKYNLDRRGNRSVSPLSQHSSSLERISSSIKRGTSAQPSPTPREKKVVSTSAKIHRDLVSRSSLASKVLISPKPSGVSPRGKTYNKEIAGSLEIAPKKKVKGKFANGKPKSPYSADAFGTLKTTGNASQLNKSTGLAKQRIPPTPRIGILDDFHATSLLAKRSPNAVIKGPASRSLDKVRGNRSKSPIGTKSNQRKNIRKNISVGSGLRGKSSRSPDVKSDQLDAAIDSETGEAKEELPGFPKKDSSLIGHSKSDSDGLENMENIEDMVSSISVAEEAGAKKVEVINNVIANTEERAIKNNRRPNVHSAKKAATSAKKSPRTKSPIGTKRRLKTPRRPIRYRSQSKVRLPMWKRKHAVKARFHTLPKLKDKNADLKRGTPVSKPKPTAALPDSPTSETNSSLSKKVKLSHSSKGSESTLSVSGGRYNTVTPTYIPPQNEGTDSSANWSPRNFARSEPICDGRRKRLYSLQVEEVLATNFPFERFRIKVDIMKYMKAFRICIIDVDGSQLLMSVQQSLLKFMKRPAGGNSPLEGSRESKIRKSECQLASVTSECTKSIESPDRAKFRVEVNKSVAEMKLNLPGSVKTLIKYMNAEWCYHLSTVIQSESFKKLANFIENERLKGTIYPPQDEVFTWSKLTPPGKVRVVILGQDPYHGPHQAHGLAFSVKRPQRPPPSLVNMYKEIASDCCDSIPSTWPPPHGDLTRWAEQGVLLLNAVLTVRASQPNSHKDQGWESLTGAVVRHINQNCSNVVFLLWGANAQAQGAGIDKKKHLVLQAPHPSPFSANRGFFGCQHFSKANAYLKEHGLETIKWTDLG</sequence>
<evidence type="ECO:0000313" key="12">
    <source>
        <dbReference type="EMBL" id="VDN96833.1"/>
    </source>
</evidence>
<dbReference type="InterPro" id="IPR002043">
    <property type="entry name" value="UDG_fam1"/>
</dbReference>
<feature type="compositionally biased region" description="Basic and acidic residues" evidence="10">
    <location>
        <begin position="2008"/>
        <end position="2036"/>
    </location>
</feature>
<dbReference type="FunFam" id="3.40.470.10:FF:000001">
    <property type="entry name" value="Uracil-DNA glycosylase"/>
    <property type="match status" value="1"/>
</dbReference>
<dbReference type="PANTHER" id="PTHR11264:SF0">
    <property type="entry name" value="URACIL-DNA GLYCOSYLASE"/>
    <property type="match status" value="1"/>
</dbReference>
<feature type="region of interest" description="Disordered" evidence="10">
    <location>
        <begin position="3229"/>
        <end position="3294"/>
    </location>
</feature>
<feature type="region of interest" description="Disordered" evidence="10">
    <location>
        <begin position="2249"/>
        <end position="2268"/>
    </location>
</feature>
<evidence type="ECO:0000256" key="4">
    <source>
        <dbReference type="ARBA" id="ARBA00022763"/>
    </source>
</evidence>
<feature type="region of interest" description="Disordered" evidence="10">
    <location>
        <begin position="2808"/>
        <end position="2925"/>
    </location>
</feature>
<feature type="region of interest" description="Disordered" evidence="10">
    <location>
        <begin position="3167"/>
        <end position="3216"/>
    </location>
</feature>
<keyword evidence="9" id="KW-0175">Coiled coil</keyword>
<feature type="compositionally biased region" description="Polar residues" evidence="10">
    <location>
        <begin position="1123"/>
        <end position="1132"/>
    </location>
</feature>
<feature type="region of interest" description="Disordered" evidence="10">
    <location>
        <begin position="2736"/>
        <end position="2782"/>
    </location>
</feature>
<dbReference type="NCBIfam" id="NF003591">
    <property type="entry name" value="PRK05254.1-4"/>
    <property type="match status" value="1"/>
</dbReference>
<feature type="compositionally biased region" description="Low complexity" evidence="10">
    <location>
        <begin position="1140"/>
        <end position="1157"/>
    </location>
</feature>
<evidence type="ECO:0000259" key="11">
    <source>
        <dbReference type="SMART" id="SM00986"/>
    </source>
</evidence>
<feature type="compositionally biased region" description="Polar residues" evidence="10">
    <location>
        <begin position="2514"/>
        <end position="2528"/>
    </location>
</feature>
<evidence type="ECO:0000256" key="7">
    <source>
        <dbReference type="HAMAP-Rule" id="MF_03166"/>
    </source>
</evidence>
<reference evidence="12 13" key="2">
    <citation type="submission" date="2018-11" db="EMBL/GenBank/DDBJ databases">
        <authorList>
            <consortium name="Pathogen Informatics"/>
        </authorList>
    </citation>
    <scope>NUCLEOTIDE SEQUENCE [LARGE SCALE GENOMIC DNA]</scope>
</reference>
<keyword evidence="7" id="KW-0539">Nucleus</keyword>
<feature type="compositionally biased region" description="Polar residues" evidence="10">
    <location>
        <begin position="1314"/>
        <end position="1323"/>
    </location>
</feature>
<evidence type="ECO:0000256" key="1">
    <source>
        <dbReference type="ARBA" id="ARBA00001400"/>
    </source>
</evidence>
<protein>
    <recommendedName>
        <fullName evidence="3 7">Uracil-DNA glycosylase</fullName>
        <shortName evidence="7">UDG</shortName>
        <ecNumber evidence="3 7">3.2.2.27</ecNumber>
    </recommendedName>
</protein>
<dbReference type="WBParaSite" id="HNAJ_0000097401-mRNA-1">
    <property type="protein sequence ID" value="HNAJ_0000097401-mRNA-1"/>
    <property type="gene ID" value="HNAJ_0000097401"/>
</dbReference>
<dbReference type="GO" id="GO:0005739">
    <property type="term" value="C:mitochondrion"/>
    <property type="evidence" value="ECO:0007669"/>
    <property type="project" value="UniProtKB-SubCell"/>
</dbReference>
<feature type="coiled-coil region" evidence="9">
    <location>
        <begin position="341"/>
        <end position="375"/>
    </location>
</feature>
<evidence type="ECO:0000256" key="2">
    <source>
        <dbReference type="ARBA" id="ARBA00008184"/>
    </source>
</evidence>
<dbReference type="Proteomes" id="UP000278807">
    <property type="component" value="Unassembled WGS sequence"/>
</dbReference>
<dbReference type="Gene3D" id="3.40.470.10">
    <property type="entry name" value="Uracil-DNA glycosylase-like domain"/>
    <property type="match status" value="1"/>
</dbReference>
<accession>A0A158QGW5</accession>
<feature type="region of interest" description="Disordered" evidence="10">
    <location>
        <begin position="539"/>
        <end position="580"/>
    </location>
</feature>
<evidence type="ECO:0000256" key="3">
    <source>
        <dbReference type="ARBA" id="ARBA00012030"/>
    </source>
</evidence>
<dbReference type="GO" id="GO:0097510">
    <property type="term" value="P:base-excision repair, AP site formation via deaminated base removal"/>
    <property type="evidence" value="ECO:0007669"/>
    <property type="project" value="TreeGrafter"/>
</dbReference>
<feature type="region of interest" description="Disordered" evidence="10">
    <location>
        <begin position="1292"/>
        <end position="1335"/>
    </location>
</feature>
<feature type="compositionally biased region" description="Basic and acidic residues" evidence="10">
    <location>
        <begin position="3238"/>
        <end position="3248"/>
    </location>
</feature>
<dbReference type="NCBIfam" id="NF003592">
    <property type="entry name" value="PRK05254.1-5"/>
    <property type="match status" value="1"/>
</dbReference>
<dbReference type="EC" id="3.2.2.27" evidence="3 7"/>
<organism evidence="14">
    <name type="scientific">Rodentolepis nana</name>
    <name type="common">Dwarf tapeworm</name>
    <name type="synonym">Hymenolepis nana</name>
    <dbReference type="NCBI Taxonomy" id="102285"/>
    <lineage>
        <taxon>Eukaryota</taxon>
        <taxon>Metazoa</taxon>
        <taxon>Spiralia</taxon>
        <taxon>Lophotrochozoa</taxon>
        <taxon>Platyhelminthes</taxon>
        <taxon>Cestoda</taxon>
        <taxon>Eucestoda</taxon>
        <taxon>Cyclophyllidea</taxon>
        <taxon>Hymenolepididae</taxon>
        <taxon>Rodentolepis</taxon>
    </lineage>
</organism>
<feature type="region of interest" description="Disordered" evidence="10">
    <location>
        <begin position="3040"/>
        <end position="3130"/>
    </location>
</feature>
<feature type="compositionally biased region" description="Basic and acidic residues" evidence="10">
    <location>
        <begin position="1671"/>
        <end position="1699"/>
    </location>
</feature>
<dbReference type="NCBIfam" id="TIGR00628">
    <property type="entry name" value="ung"/>
    <property type="match status" value="1"/>
</dbReference>
<comment type="similarity">
    <text evidence="2 7">Belongs to the uracil-DNA glycosylase (UDG) superfamily. UNG family.</text>
</comment>
<evidence type="ECO:0000256" key="9">
    <source>
        <dbReference type="SAM" id="Coils"/>
    </source>
</evidence>
<evidence type="ECO:0000256" key="10">
    <source>
        <dbReference type="SAM" id="MobiDB-lite"/>
    </source>
</evidence>
<dbReference type="EMBL" id="UZAE01000331">
    <property type="protein sequence ID" value="VDN96833.1"/>
    <property type="molecule type" value="Genomic_DNA"/>
</dbReference>
<feature type="compositionally biased region" description="Basic and acidic residues" evidence="10">
    <location>
        <begin position="1292"/>
        <end position="1301"/>
    </location>
</feature>
<dbReference type="PROSITE" id="PS00130">
    <property type="entry name" value="U_DNA_GLYCOSYLASE"/>
    <property type="match status" value="1"/>
</dbReference>
<feature type="compositionally biased region" description="Low complexity" evidence="10">
    <location>
        <begin position="3182"/>
        <end position="3196"/>
    </location>
</feature>
<name>A0A158QGW5_RODNA</name>
<dbReference type="InterPro" id="IPR005122">
    <property type="entry name" value="Uracil-DNA_glycosylase-like"/>
</dbReference>
<feature type="active site" description="Proton acceptor" evidence="7 8">
    <location>
        <position position="3522"/>
    </location>
</feature>
<comment type="catalytic activity">
    <reaction evidence="1 7">
        <text>Hydrolyzes single-stranded DNA or mismatched double-stranded DNA and polynucleotides, releasing free uracil.</text>
        <dbReference type="EC" id="3.2.2.27"/>
    </reaction>
</comment>
<dbReference type="InterPro" id="IPR018085">
    <property type="entry name" value="Ura-DNA_Glyclase_AS"/>
</dbReference>
<feature type="region of interest" description="Disordered" evidence="10">
    <location>
        <begin position="477"/>
        <end position="498"/>
    </location>
</feature>
<comment type="function">
    <text evidence="7">Excises uracil residues from the DNA which can arise as a result of misincorporation of dUMP residues by DNA polymerase or due to deamination of cytosine.</text>
</comment>
<dbReference type="GO" id="GO:0004844">
    <property type="term" value="F:uracil DNA N-glycosylase activity"/>
    <property type="evidence" value="ECO:0007669"/>
    <property type="project" value="UniProtKB-UniRule"/>
</dbReference>
<keyword evidence="6 7" id="KW-0234">DNA repair</keyword>
<dbReference type="SMART" id="SM00986">
    <property type="entry name" value="UDG"/>
    <property type="match status" value="1"/>
</dbReference>
<dbReference type="GO" id="GO:0005634">
    <property type="term" value="C:nucleus"/>
    <property type="evidence" value="ECO:0007669"/>
    <property type="project" value="UniProtKB-SubCell"/>
</dbReference>
<dbReference type="SUPFAM" id="SSF52141">
    <property type="entry name" value="Uracil-DNA glycosylase-like"/>
    <property type="match status" value="1"/>
</dbReference>
<feature type="compositionally biased region" description="Basic and acidic residues" evidence="10">
    <location>
        <begin position="1111"/>
        <end position="1121"/>
    </location>
</feature>
<comment type="subcellular location">
    <subcellularLocation>
        <location evidence="7">Mitochondrion</location>
    </subcellularLocation>
    <subcellularLocation>
        <location evidence="7">Nucleus</location>
    </subcellularLocation>
</comment>
<evidence type="ECO:0000256" key="5">
    <source>
        <dbReference type="ARBA" id="ARBA00022801"/>
    </source>
</evidence>
<feature type="compositionally biased region" description="Basic and acidic residues" evidence="10">
    <location>
        <begin position="2258"/>
        <end position="2268"/>
    </location>
</feature>
<keyword evidence="7" id="KW-0496">Mitochondrion</keyword>
<dbReference type="NCBIfam" id="NF003588">
    <property type="entry name" value="PRK05254.1-1"/>
    <property type="match status" value="1"/>
</dbReference>
<feature type="compositionally biased region" description="Low complexity" evidence="10">
    <location>
        <begin position="709"/>
        <end position="727"/>
    </location>
</feature>
<feature type="region of interest" description="Disordered" evidence="10">
    <location>
        <begin position="277"/>
        <end position="296"/>
    </location>
</feature>
<feature type="region of interest" description="Disordered" evidence="10">
    <location>
        <begin position="2160"/>
        <end position="2243"/>
    </location>
</feature>
<feature type="compositionally biased region" description="Low complexity" evidence="10">
    <location>
        <begin position="2883"/>
        <end position="2900"/>
    </location>
</feature>
<gene>
    <name evidence="12" type="ORF">HNAJ_LOCUS974</name>
</gene>
<dbReference type="Pfam" id="PF03167">
    <property type="entry name" value="UDG"/>
    <property type="match status" value="1"/>
</dbReference>
<reference evidence="14" key="1">
    <citation type="submission" date="2016-04" db="UniProtKB">
        <authorList>
            <consortium name="WormBaseParasite"/>
        </authorList>
    </citation>
    <scope>IDENTIFICATION</scope>
</reference>
<dbReference type="NCBIfam" id="NF003589">
    <property type="entry name" value="PRK05254.1-2"/>
    <property type="match status" value="1"/>
</dbReference>
<feature type="compositionally biased region" description="Basic residues" evidence="10">
    <location>
        <begin position="3170"/>
        <end position="3181"/>
    </location>
</feature>
<evidence type="ECO:0000313" key="14">
    <source>
        <dbReference type="WBParaSite" id="HNAJ_0000097401-mRNA-1"/>
    </source>
</evidence>
<feature type="compositionally biased region" description="Low complexity" evidence="10">
    <location>
        <begin position="844"/>
        <end position="858"/>
    </location>
</feature>
<feature type="compositionally biased region" description="Basic and acidic residues" evidence="10">
    <location>
        <begin position="3103"/>
        <end position="3127"/>
    </location>
</feature>
<dbReference type="CDD" id="cd10027">
    <property type="entry name" value="UDG-F1-like"/>
    <property type="match status" value="1"/>
</dbReference>
<feature type="compositionally biased region" description="Polar residues" evidence="10">
    <location>
        <begin position="2743"/>
        <end position="2767"/>
    </location>
</feature>
<feature type="region of interest" description="Disordered" evidence="10">
    <location>
        <begin position="1024"/>
        <end position="1048"/>
    </location>
</feature>
<feature type="region of interest" description="Disordered" evidence="10">
    <location>
        <begin position="843"/>
        <end position="901"/>
    </location>
</feature>
<feature type="compositionally biased region" description="Basic and acidic residues" evidence="10">
    <location>
        <begin position="1620"/>
        <end position="1630"/>
    </location>
</feature>
<feature type="compositionally biased region" description="Basic and acidic residues" evidence="10">
    <location>
        <begin position="2170"/>
        <end position="2185"/>
    </location>
</feature>
<dbReference type="STRING" id="102285.A0A158QGW5"/>
<dbReference type="InterPro" id="IPR036895">
    <property type="entry name" value="Uracil-DNA_glycosylase-like_sf"/>
</dbReference>
<dbReference type="SMART" id="SM00987">
    <property type="entry name" value="UreE_C"/>
    <property type="match status" value="1"/>
</dbReference>
<dbReference type="OrthoDB" id="10031947at2759"/>
<feature type="compositionally biased region" description="Basic residues" evidence="10">
    <location>
        <begin position="3199"/>
        <end position="3216"/>
    </location>
</feature>
<feature type="region of interest" description="Disordered" evidence="10">
    <location>
        <begin position="1103"/>
        <end position="1182"/>
    </location>
</feature>
<feature type="region of interest" description="Disordered" evidence="10">
    <location>
        <begin position="2662"/>
        <end position="2707"/>
    </location>
</feature>
<dbReference type="PANTHER" id="PTHR11264">
    <property type="entry name" value="URACIL-DNA GLYCOSYLASE"/>
    <property type="match status" value="1"/>
</dbReference>
<feature type="compositionally biased region" description="Polar residues" evidence="10">
    <location>
        <begin position="1164"/>
        <end position="1182"/>
    </location>
</feature>
<feature type="compositionally biased region" description="Basic and acidic residues" evidence="10">
    <location>
        <begin position="2192"/>
        <end position="2203"/>
    </location>
</feature>
<feature type="compositionally biased region" description="Basic and acidic residues" evidence="10">
    <location>
        <begin position="1976"/>
        <end position="1999"/>
    </location>
</feature>
<feature type="compositionally biased region" description="Basic and acidic residues" evidence="10">
    <location>
        <begin position="1706"/>
        <end position="1969"/>
    </location>
</feature>
<keyword evidence="4 7" id="KW-0227">DNA damage</keyword>
<evidence type="ECO:0000256" key="8">
    <source>
        <dbReference type="PROSITE-ProRule" id="PRU10072"/>
    </source>
</evidence>
<feature type="compositionally biased region" description="Basic and acidic residues" evidence="10">
    <location>
        <begin position="1547"/>
        <end position="1557"/>
    </location>
</feature>
<evidence type="ECO:0000313" key="13">
    <source>
        <dbReference type="Proteomes" id="UP000278807"/>
    </source>
</evidence>
<evidence type="ECO:0000256" key="6">
    <source>
        <dbReference type="ARBA" id="ARBA00023204"/>
    </source>
</evidence>
<feature type="compositionally biased region" description="Basic and acidic residues" evidence="10">
    <location>
        <begin position="2768"/>
        <end position="2778"/>
    </location>
</feature>
<feature type="region of interest" description="Disordered" evidence="10">
    <location>
        <begin position="2508"/>
        <end position="2528"/>
    </location>
</feature>
<feature type="compositionally biased region" description="Polar residues" evidence="10">
    <location>
        <begin position="2682"/>
        <end position="2705"/>
    </location>
</feature>
<feature type="region of interest" description="Disordered" evidence="10">
    <location>
        <begin position="709"/>
        <end position="738"/>
    </location>
</feature>
<dbReference type="HAMAP" id="MF_00148">
    <property type="entry name" value="UDG"/>
    <property type="match status" value="1"/>
</dbReference>
<keyword evidence="5 7" id="KW-0378">Hydrolase</keyword>
<keyword evidence="13" id="KW-1185">Reference proteome</keyword>
<feature type="compositionally biased region" description="Polar residues" evidence="10">
    <location>
        <begin position="570"/>
        <end position="580"/>
    </location>
</feature>
<feature type="compositionally biased region" description="Basic and acidic residues" evidence="10">
    <location>
        <begin position="2862"/>
        <end position="2880"/>
    </location>
</feature>
<feature type="compositionally biased region" description="Basic and acidic residues" evidence="10">
    <location>
        <begin position="2050"/>
        <end position="2091"/>
    </location>
</feature>
<feature type="region of interest" description="Disordered" evidence="10">
    <location>
        <begin position="1525"/>
        <end position="2112"/>
    </location>
</feature>